<dbReference type="EMBL" id="SWLB01000004">
    <property type="protein sequence ID" value="KAF3339039.1"/>
    <property type="molecule type" value="Genomic_DNA"/>
</dbReference>
<feature type="compositionally biased region" description="Basic and acidic residues" evidence="3">
    <location>
        <begin position="77"/>
        <end position="95"/>
    </location>
</feature>
<comment type="caution">
    <text evidence="5">The sequence shown here is derived from an EMBL/GenBank/DDBJ whole genome shotgun (WGS) entry which is preliminary data.</text>
</comment>
<evidence type="ECO:0000313" key="5">
    <source>
        <dbReference type="EMBL" id="KAF3339039.1"/>
    </source>
</evidence>
<dbReference type="OrthoDB" id="6359816at2759"/>
<dbReference type="AlphaFoldDB" id="A0A833RCW2"/>
<feature type="region of interest" description="Disordered" evidence="3">
    <location>
        <begin position="31"/>
        <end position="108"/>
    </location>
</feature>
<evidence type="ECO:0000256" key="2">
    <source>
        <dbReference type="ARBA" id="ARBA00010846"/>
    </source>
</evidence>
<feature type="domain" description="BTB" evidence="4">
    <location>
        <begin position="422"/>
        <end position="489"/>
    </location>
</feature>
<evidence type="ECO:0000313" key="6">
    <source>
        <dbReference type="Proteomes" id="UP000623129"/>
    </source>
</evidence>
<proteinExistence type="inferred from homology"/>
<dbReference type="CDD" id="cd18280">
    <property type="entry name" value="BTB_POZ_BPM_plant"/>
    <property type="match status" value="1"/>
</dbReference>
<dbReference type="GO" id="GO:0016567">
    <property type="term" value="P:protein ubiquitination"/>
    <property type="evidence" value="ECO:0007669"/>
    <property type="project" value="InterPro"/>
</dbReference>
<sequence length="588" mass="67058">MLGCREGWKTGWTEGWRNGWWEGYRKGGTKEGMEGGWREEGMEERMEGRGMEEGMEGRMEGRGMEEGMEGGGMEEGMEGRGMEGGMEEGRSEGWTEGRTQGWTQGRSQGWTQGWMQGWMEAGMEGGMDGELEGGMEAGWMEGWREGWRQGWRDKWRNREDDEWDVDKNRGTNEWNDGWDEGYTEGSTEGWLQGGMVGMMDGGMEHWKDFDKLDIDELETEMEVMHSIKKMICHPSFESFLSKGSCDSFGRYPLNELKEYLNYVEIFLPTTTFLEKSERDRQILFDNLVSVTRSVMKIMGESAALSGKQFPRSQSDDFRHVSPYEKKKYRDMWHHTTGQEGESPPTVSINFVDRPEGVCGGKSQFAKRTEFEASEHLKDDAFTVKCAVNVIKGTKLEHPYGVVVPPSNLNQNLVDLLDSGNGADITFVVKGEEFKAHRWMLAARSAVFKAELFGGMKEKWTNTVIVEDIEAPVFKSMLYFIYSDSLPDFEGTSDDDDEKQDLRLMAQHLVVAADRYQLERLRLICEDLLCKNLGATNVEITLILAEQHNCSQLKTECLKFLSTPQNFKAVAKTDGFHNLMKICPTLKDI</sequence>
<dbReference type="Pfam" id="PF24570">
    <property type="entry name" value="BACK_BPM_SPOP"/>
    <property type="match status" value="1"/>
</dbReference>
<dbReference type="Pfam" id="PF00651">
    <property type="entry name" value="BTB"/>
    <property type="match status" value="1"/>
</dbReference>
<dbReference type="PROSITE" id="PS50097">
    <property type="entry name" value="BTB"/>
    <property type="match status" value="1"/>
</dbReference>
<dbReference type="PANTHER" id="PTHR26379:SF187">
    <property type="entry name" value="OS07G0655300 PROTEIN"/>
    <property type="match status" value="1"/>
</dbReference>
<name>A0A833RCW2_9POAL</name>
<comment type="similarity">
    <text evidence="2">Belongs to the Tdpoz family.</text>
</comment>
<protein>
    <submittedName>
        <fullName evidence="5">BTB/POZ and MATH domain-containing protein 2</fullName>
    </submittedName>
</protein>
<dbReference type="Gene3D" id="3.30.710.10">
    <property type="entry name" value="Potassium Channel Kv1.1, Chain A"/>
    <property type="match status" value="1"/>
</dbReference>
<dbReference type="InterPro" id="IPR011333">
    <property type="entry name" value="SKP1/BTB/POZ_sf"/>
</dbReference>
<dbReference type="Proteomes" id="UP000623129">
    <property type="component" value="Unassembled WGS sequence"/>
</dbReference>
<comment type="pathway">
    <text evidence="1">Protein modification; protein ubiquitination.</text>
</comment>
<dbReference type="SUPFAM" id="SSF54695">
    <property type="entry name" value="POZ domain"/>
    <property type="match status" value="1"/>
</dbReference>
<evidence type="ECO:0000259" key="4">
    <source>
        <dbReference type="PROSITE" id="PS50097"/>
    </source>
</evidence>
<dbReference type="PANTHER" id="PTHR26379">
    <property type="entry name" value="BTB/POZ AND MATH DOMAIN-CONTAINING PROTEIN 1"/>
    <property type="match status" value="1"/>
</dbReference>
<dbReference type="InterPro" id="IPR000210">
    <property type="entry name" value="BTB/POZ_dom"/>
</dbReference>
<gene>
    <name evidence="5" type="ORF">FCM35_KLT16510</name>
</gene>
<dbReference type="InterPro" id="IPR056423">
    <property type="entry name" value="BACK_BPM_SPOP"/>
</dbReference>
<dbReference type="InterPro" id="IPR045005">
    <property type="entry name" value="BPM1-6"/>
</dbReference>
<reference evidence="5" key="1">
    <citation type="submission" date="2020-01" db="EMBL/GenBank/DDBJ databases">
        <title>Genome sequence of Kobresia littledalei, the first chromosome-level genome in the family Cyperaceae.</title>
        <authorList>
            <person name="Qu G."/>
        </authorList>
    </citation>
    <scope>NUCLEOTIDE SEQUENCE</scope>
    <source>
        <strain evidence="5">C.B.Clarke</strain>
        <tissue evidence="5">Leaf</tissue>
    </source>
</reference>
<dbReference type="Gene3D" id="1.25.40.420">
    <property type="match status" value="1"/>
</dbReference>
<feature type="compositionally biased region" description="Polar residues" evidence="3">
    <location>
        <begin position="97"/>
        <end position="108"/>
    </location>
</feature>
<organism evidence="5 6">
    <name type="scientific">Carex littledalei</name>
    <dbReference type="NCBI Taxonomy" id="544730"/>
    <lineage>
        <taxon>Eukaryota</taxon>
        <taxon>Viridiplantae</taxon>
        <taxon>Streptophyta</taxon>
        <taxon>Embryophyta</taxon>
        <taxon>Tracheophyta</taxon>
        <taxon>Spermatophyta</taxon>
        <taxon>Magnoliopsida</taxon>
        <taxon>Liliopsida</taxon>
        <taxon>Poales</taxon>
        <taxon>Cyperaceae</taxon>
        <taxon>Cyperoideae</taxon>
        <taxon>Cariceae</taxon>
        <taxon>Carex</taxon>
        <taxon>Carex subgen. Euthyceras</taxon>
    </lineage>
</organism>
<evidence type="ECO:0000256" key="3">
    <source>
        <dbReference type="SAM" id="MobiDB-lite"/>
    </source>
</evidence>
<feature type="compositionally biased region" description="Basic and acidic residues" evidence="3">
    <location>
        <begin position="31"/>
        <end position="65"/>
    </location>
</feature>
<dbReference type="SMART" id="SM00225">
    <property type="entry name" value="BTB"/>
    <property type="match status" value="1"/>
</dbReference>
<keyword evidence="6" id="KW-1185">Reference proteome</keyword>
<evidence type="ECO:0000256" key="1">
    <source>
        <dbReference type="ARBA" id="ARBA00004906"/>
    </source>
</evidence>
<accession>A0A833RCW2</accession>